<dbReference type="InterPro" id="IPR051353">
    <property type="entry name" value="Tobamovirus_resist_UPF0261"/>
</dbReference>
<keyword evidence="1" id="KW-0805">Transcription regulation</keyword>
<dbReference type="PANTHER" id="PTHR31862:SF1">
    <property type="entry name" value="UPF0261 DOMAIN PROTEIN (AFU_ORTHOLOGUE AFUA_1G10120)"/>
    <property type="match status" value="1"/>
</dbReference>
<dbReference type="InterPro" id="IPR015813">
    <property type="entry name" value="Pyrv/PenolPyrv_kinase-like_dom"/>
</dbReference>
<evidence type="ECO:0000256" key="2">
    <source>
        <dbReference type="ARBA" id="ARBA00023125"/>
    </source>
</evidence>
<dbReference type="SUPFAM" id="SSF51621">
    <property type="entry name" value="Phosphoenolpyruvate/pyruvate domain"/>
    <property type="match status" value="1"/>
</dbReference>
<name>A0A6H2H387_9BACL</name>
<protein>
    <submittedName>
        <fullName evidence="6">Helix-turn-helix domain-containing protein</fullName>
    </submittedName>
</protein>
<dbReference type="Gene3D" id="3.20.20.70">
    <property type="entry name" value="Aldolase class I"/>
    <property type="match status" value="1"/>
</dbReference>
<dbReference type="Pfam" id="PF09370">
    <property type="entry name" value="PEP_hydrolase"/>
    <property type="match status" value="1"/>
</dbReference>
<dbReference type="AlphaFoldDB" id="A0A6H2H387"/>
<dbReference type="GO" id="GO:0003824">
    <property type="term" value="F:catalytic activity"/>
    <property type="evidence" value="ECO:0007669"/>
    <property type="project" value="InterPro"/>
</dbReference>
<dbReference type="InterPro" id="IPR009057">
    <property type="entry name" value="Homeodomain-like_sf"/>
</dbReference>
<keyword evidence="4" id="KW-0175">Coiled coil</keyword>
<proteinExistence type="predicted"/>
<evidence type="ECO:0000313" key="6">
    <source>
        <dbReference type="EMBL" id="QJC54059.1"/>
    </source>
</evidence>
<dbReference type="GO" id="GO:0003700">
    <property type="term" value="F:DNA-binding transcription factor activity"/>
    <property type="evidence" value="ECO:0007669"/>
    <property type="project" value="InterPro"/>
</dbReference>
<feature type="coiled-coil region" evidence="4">
    <location>
        <begin position="265"/>
        <end position="292"/>
    </location>
</feature>
<dbReference type="InterPro" id="IPR009215">
    <property type="entry name" value="TIM-br_IGPS-like"/>
</dbReference>
<dbReference type="InterPro" id="IPR018060">
    <property type="entry name" value="HTH_AraC"/>
</dbReference>
<keyword evidence="3" id="KW-0804">Transcription</keyword>
<sequence>MHTPTQIREKLLEAAASQKPIVGAAIGCGLFARYAEAGGADLILVLNAGRFRLMGCGSTASLLPFGNSNRMVMDIGVQEVLRQVRHTPCLFGLCATDPEIELDSYLDEIKEAGFAGMTNFPTVGLIDGVYGEALHEAGISFDKEVEAVAQAVRKGLFAVAFVFSPEQARRMAAAGADVICAHLGFTQGGGTAAKGSLSMEEGIALSQSIFRAAAEASPDAFKLVYGGPVSSPEDADRIYRGTDAMGCIGGSSFERIPTETSIVRVTELFKRYEEVKSENKRLRQQLDLQAAIEQADYVRYVTSYVSLHLQEPVSFDALAKKLHLNRNYLSQLFTRKMGMSFSRWLIRHRIQTAKEWLRSEEGTIHGAAARVGYADASYFSRVFKKETGLTPSEWKERQERS</sequence>
<dbReference type="PANTHER" id="PTHR31862">
    <property type="entry name" value="UPF0261 DOMAIN PROTEIN (AFU_ORTHOLOGUE AFUA_1G10120)"/>
    <property type="match status" value="1"/>
</dbReference>
<dbReference type="Gene3D" id="1.10.10.60">
    <property type="entry name" value="Homeodomain-like"/>
    <property type="match status" value="1"/>
</dbReference>
<dbReference type="KEGG" id="palr:HGI30_22730"/>
<evidence type="ECO:0000313" key="7">
    <source>
        <dbReference type="Proteomes" id="UP000502136"/>
    </source>
</evidence>
<evidence type="ECO:0000256" key="1">
    <source>
        <dbReference type="ARBA" id="ARBA00023015"/>
    </source>
</evidence>
<dbReference type="SUPFAM" id="SSF46689">
    <property type="entry name" value="Homeodomain-like"/>
    <property type="match status" value="2"/>
</dbReference>
<dbReference type="PROSITE" id="PS01124">
    <property type="entry name" value="HTH_ARAC_FAMILY_2"/>
    <property type="match status" value="1"/>
</dbReference>
<feature type="domain" description="HTH araC/xylS-type" evidence="5">
    <location>
        <begin position="299"/>
        <end position="397"/>
    </location>
</feature>
<evidence type="ECO:0000256" key="4">
    <source>
        <dbReference type="SAM" id="Coils"/>
    </source>
</evidence>
<dbReference type="Pfam" id="PF12833">
    <property type="entry name" value="HTH_18"/>
    <property type="match status" value="1"/>
</dbReference>
<dbReference type="PROSITE" id="PS00041">
    <property type="entry name" value="HTH_ARAC_FAMILY_1"/>
    <property type="match status" value="1"/>
</dbReference>
<dbReference type="PRINTS" id="PR00032">
    <property type="entry name" value="HTHARAC"/>
</dbReference>
<keyword evidence="7" id="KW-1185">Reference proteome</keyword>
<dbReference type="InterPro" id="IPR018062">
    <property type="entry name" value="HTH_AraC-typ_CS"/>
</dbReference>
<evidence type="ECO:0000259" key="5">
    <source>
        <dbReference type="PROSITE" id="PS01124"/>
    </source>
</evidence>
<organism evidence="6 7">
    <name type="scientific">Paenibacillus albicereus</name>
    <dbReference type="NCBI Taxonomy" id="2726185"/>
    <lineage>
        <taxon>Bacteria</taxon>
        <taxon>Bacillati</taxon>
        <taxon>Bacillota</taxon>
        <taxon>Bacilli</taxon>
        <taxon>Bacillales</taxon>
        <taxon>Paenibacillaceae</taxon>
        <taxon>Paenibacillus</taxon>
    </lineage>
</organism>
<dbReference type="Proteomes" id="UP000502136">
    <property type="component" value="Chromosome"/>
</dbReference>
<accession>A0A6H2H387</accession>
<evidence type="ECO:0000256" key="3">
    <source>
        <dbReference type="ARBA" id="ARBA00023163"/>
    </source>
</evidence>
<dbReference type="EMBL" id="CP051428">
    <property type="protein sequence ID" value="QJC54059.1"/>
    <property type="molecule type" value="Genomic_DNA"/>
</dbReference>
<dbReference type="GO" id="GO:0043565">
    <property type="term" value="F:sequence-specific DNA binding"/>
    <property type="evidence" value="ECO:0007669"/>
    <property type="project" value="InterPro"/>
</dbReference>
<gene>
    <name evidence="6" type="ORF">HGI30_22730</name>
</gene>
<keyword evidence="2" id="KW-0238">DNA-binding</keyword>
<dbReference type="InterPro" id="IPR013785">
    <property type="entry name" value="Aldolase_TIM"/>
</dbReference>
<dbReference type="RefSeq" id="WP_168909587.1">
    <property type="nucleotide sequence ID" value="NZ_CP051428.1"/>
</dbReference>
<dbReference type="SMART" id="SM00342">
    <property type="entry name" value="HTH_ARAC"/>
    <property type="match status" value="1"/>
</dbReference>
<dbReference type="InterPro" id="IPR020449">
    <property type="entry name" value="Tscrpt_reg_AraC-type_HTH"/>
</dbReference>
<reference evidence="6 7" key="1">
    <citation type="submission" date="2020-04" db="EMBL/GenBank/DDBJ databases">
        <title>Novel Paenibacillus strain UniB2 isolated from commercial digestive syrup.</title>
        <authorList>
            <person name="Thorat V."/>
            <person name="Kirdat K."/>
            <person name="Tiwarekar B."/>
            <person name="Yadav A."/>
        </authorList>
    </citation>
    <scope>NUCLEOTIDE SEQUENCE [LARGE SCALE GENOMIC DNA]</scope>
    <source>
        <strain evidence="6 7">UniB2</strain>
    </source>
</reference>